<evidence type="ECO:0000313" key="1">
    <source>
        <dbReference type="EMBL" id="QDU80294.1"/>
    </source>
</evidence>
<dbReference type="AlphaFoldDB" id="A0A518CM82"/>
<reference evidence="1 2" key="1">
    <citation type="submission" date="2019-02" db="EMBL/GenBank/DDBJ databases">
        <title>Deep-cultivation of Planctomycetes and their phenomic and genomic characterization uncovers novel biology.</title>
        <authorList>
            <person name="Wiegand S."/>
            <person name="Jogler M."/>
            <person name="Boedeker C."/>
            <person name="Pinto D."/>
            <person name="Vollmers J."/>
            <person name="Rivas-Marin E."/>
            <person name="Kohn T."/>
            <person name="Peeters S.H."/>
            <person name="Heuer A."/>
            <person name="Rast P."/>
            <person name="Oberbeckmann S."/>
            <person name="Bunk B."/>
            <person name="Jeske O."/>
            <person name="Meyerdierks A."/>
            <person name="Storesund J.E."/>
            <person name="Kallscheuer N."/>
            <person name="Luecker S."/>
            <person name="Lage O.M."/>
            <person name="Pohl T."/>
            <person name="Merkel B.J."/>
            <person name="Hornburger P."/>
            <person name="Mueller R.-W."/>
            <person name="Bruemmer F."/>
            <person name="Labrenz M."/>
            <person name="Spormann A.M."/>
            <person name="Op den Camp H."/>
            <person name="Overmann J."/>
            <person name="Amann R."/>
            <person name="Jetten M.S.M."/>
            <person name="Mascher T."/>
            <person name="Medema M.H."/>
            <person name="Devos D.P."/>
            <person name="Kaster A.-K."/>
            <person name="Ovreas L."/>
            <person name="Rohde M."/>
            <person name="Galperin M.Y."/>
            <person name="Jogler C."/>
        </authorList>
    </citation>
    <scope>NUCLEOTIDE SEQUENCE [LARGE SCALE GENOMIC DNA]</scope>
    <source>
        <strain evidence="1 2">Pla110</strain>
    </source>
</reference>
<dbReference type="NCBIfam" id="TIGR04138">
    <property type="entry name" value="Plancto_Ver_chp"/>
    <property type="match status" value="1"/>
</dbReference>
<proteinExistence type="predicted"/>
<sequence>MTMSTTSQRNRKKLSYHPQAYHFVFQSLRYMQDKLDKLALDANEEGMHISGPELLIGIKELALKQYGLLTSTVFEEWGISTTDDFGRIVFELIEHGEMRKTDRDRLEDFFGVYQFNTAFDKEYEIDVAPVFRKKIAS</sequence>
<gene>
    <name evidence="1" type="ORF">Pla110_20210</name>
</gene>
<name>A0A518CM82_9PLAN</name>
<accession>A0A518CM82</accession>
<dbReference type="KEGG" id="plon:Pla110_20210"/>
<keyword evidence="2" id="KW-1185">Reference proteome</keyword>
<protein>
    <submittedName>
        <fullName evidence="1">Uncharacterized protein</fullName>
    </submittedName>
</protein>
<dbReference type="EMBL" id="CP036281">
    <property type="protein sequence ID" value="QDU80294.1"/>
    <property type="molecule type" value="Genomic_DNA"/>
</dbReference>
<organism evidence="1 2">
    <name type="scientific">Polystyrenella longa</name>
    <dbReference type="NCBI Taxonomy" id="2528007"/>
    <lineage>
        <taxon>Bacteria</taxon>
        <taxon>Pseudomonadati</taxon>
        <taxon>Planctomycetota</taxon>
        <taxon>Planctomycetia</taxon>
        <taxon>Planctomycetales</taxon>
        <taxon>Planctomycetaceae</taxon>
        <taxon>Polystyrenella</taxon>
    </lineage>
</organism>
<dbReference type="InterPro" id="IPR026406">
    <property type="entry name" value="Ver/Plancto_CHP"/>
</dbReference>
<dbReference type="Proteomes" id="UP000317178">
    <property type="component" value="Chromosome"/>
</dbReference>
<evidence type="ECO:0000313" key="2">
    <source>
        <dbReference type="Proteomes" id="UP000317178"/>
    </source>
</evidence>